<dbReference type="OrthoDB" id="3391820at2"/>
<dbReference type="AlphaFoldDB" id="A0A1H0W7E0"/>
<protein>
    <recommendedName>
        <fullName evidence="3">Methyl-accepting chemotaxis protein</fullName>
    </recommendedName>
</protein>
<evidence type="ECO:0000313" key="2">
    <source>
        <dbReference type="Proteomes" id="UP000199651"/>
    </source>
</evidence>
<dbReference type="EMBL" id="FNJB01000018">
    <property type="protein sequence ID" value="SDP86712.1"/>
    <property type="molecule type" value="Genomic_DNA"/>
</dbReference>
<dbReference type="RefSeq" id="WP_091383600.1">
    <property type="nucleotide sequence ID" value="NZ_FNDV01000017.1"/>
</dbReference>
<keyword evidence="2" id="KW-1185">Reference proteome</keyword>
<name>A0A1H0W7E0_9PSEU</name>
<proteinExistence type="predicted"/>
<evidence type="ECO:0000313" key="1">
    <source>
        <dbReference type="EMBL" id="SDP86712.1"/>
    </source>
</evidence>
<sequence length="86" mass="8476">MAGVEEIRTGIAVATEKAQAGIAAISQASLQLDEARSALATATQGSGQADVAQAHGLLAEALQVLAGAQATVQASITTAEGYAARL</sequence>
<gene>
    <name evidence="1" type="ORF">SAMN05192558_11865</name>
</gene>
<accession>A0A1H0W7E0</accession>
<reference evidence="2" key="1">
    <citation type="submission" date="2016-10" db="EMBL/GenBank/DDBJ databases">
        <authorList>
            <person name="Varghese N."/>
            <person name="Submissions S."/>
        </authorList>
    </citation>
    <scope>NUCLEOTIDE SEQUENCE [LARGE SCALE GENOMIC DNA]</scope>
    <source>
        <strain evidence="2">IBRC-M 10655</strain>
    </source>
</reference>
<dbReference type="Proteomes" id="UP000199651">
    <property type="component" value="Unassembled WGS sequence"/>
</dbReference>
<organism evidence="1 2">
    <name type="scientific">Actinokineospora alba</name>
    <dbReference type="NCBI Taxonomy" id="504798"/>
    <lineage>
        <taxon>Bacteria</taxon>
        <taxon>Bacillati</taxon>
        <taxon>Actinomycetota</taxon>
        <taxon>Actinomycetes</taxon>
        <taxon>Pseudonocardiales</taxon>
        <taxon>Pseudonocardiaceae</taxon>
        <taxon>Actinokineospora</taxon>
    </lineage>
</organism>
<dbReference type="STRING" id="504798.SAMN05421871_11765"/>
<evidence type="ECO:0008006" key="3">
    <source>
        <dbReference type="Google" id="ProtNLM"/>
    </source>
</evidence>